<proteinExistence type="predicted"/>
<feature type="compositionally biased region" description="Polar residues" evidence="1">
    <location>
        <begin position="226"/>
        <end position="250"/>
    </location>
</feature>
<dbReference type="EMBL" id="CAJRST010002224">
    <property type="protein sequence ID" value="CAG5866554.1"/>
    <property type="molecule type" value="Genomic_DNA"/>
</dbReference>
<sequence length="294" mass="32840">MACRRGRPRSRADHSEGHTPSNMDQLTFKYMEMCKVETSSDSDSEISPRWSDTSILGSVSRAPGRGPSRRAFPLTYKSTGRQACYSLLLDPYDGSSEDSDKSNIDVSSRQTRHQSKGGGGCRLPSQRRRFISHHPASVALRERLKNGMKDLLMDQQPTVSKDSSDVQPKCESDSELWDCELDTLSSNSGKDGYGIITEEMVTDSTTHVQNLLELNDSGWHSRRSSTPHTPGFQTSVETSSSQMVDSCSERSPSSCNRRSLWKRKGCFPGIEGVELRSRKRQCVANMEVEEKETD</sequence>
<keyword evidence="3" id="KW-1185">Reference proteome</keyword>
<evidence type="ECO:0000313" key="3">
    <source>
        <dbReference type="Proteomes" id="UP000677803"/>
    </source>
</evidence>
<comment type="caution">
    <text evidence="2">The sequence shown here is derived from an EMBL/GenBank/DDBJ whole genome shotgun (WGS) entry which is preliminary data.</text>
</comment>
<gene>
    <name evidence="2" type="ORF">MMEN_LOCUS3274</name>
</gene>
<feature type="region of interest" description="Disordered" evidence="1">
    <location>
        <begin position="1"/>
        <end position="73"/>
    </location>
</feature>
<organism evidence="2 3">
    <name type="scientific">Menidia menidia</name>
    <name type="common">Atlantic silverside</name>
    <dbReference type="NCBI Taxonomy" id="238744"/>
    <lineage>
        <taxon>Eukaryota</taxon>
        <taxon>Metazoa</taxon>
        <taxon>Chordata</taxon>
        <taxon>Craniata</taxon>
        <taxon>Vertebrata</taxon>
        <taxon>Euteleostomi</taxon>
        <taxon>Actinopterygii</taxon>
        <taxon>Neopterygii</taxon>
        <taxon>Teleostei</taxon>
        <taxon>Neoteleostei</taxon>
        <taxon>Acanthomorphata</taxon>
        <taxon>Ovalentaria</taxon>
        <taxon>Atherinomorphae</taxon>
        <taxon>Atheriniformes</taxon>
        <taxon>Atherinopsidae</taxon>
        <taxon>Menidiinae</taxon>
        <taxon>Menidia</taxon>
    </lineage>
</organism>
<feature type="region of interest" description="Disordered" evidence="1">
    <location>
        <begin position="95"/>
        <end position="125"/>
    </location>
</feature>
<evidence type="ECO:0000256" key="1">
    <source>
        <dbReference type="SAM" id="MobiDB-lite"/>
    </source>
</evidence>
<evidence type="ECO:0000313" key="2">
    <source>
        <dbReference type="EMBL" id="CAG5866554.1"/>
    </source>
</evidence>
<feature type="region of interest" description="Disordered" evidence="1">
    <location>
        <begin position="218"/>
        <end position="250"/>
    </location>
</feature>
<reference evidence="2" key="1">
    <citation type="submission" date="2021-05" db="EMBL/GenBank/DDBJ databases">
        <authorList>
            <person name="Tigano A."/>
        </authorList>
    </citation>
    <scope>NUCLEOTIDE SEQUENCE</scope>
</reference>
<protein>
    <submittedName>
        <fullName evidence="2">(Atlantic silverside) hypothetical protein</fullName>
    </submittedName>
</protein>
<dbReference type="Proteomes" id="UP000677803">
    <property type="component" value="Unassembled WGS sequence"/>
</dbReference>
<dbReference type="AlphaFoldDB" id="A0A8S4AEY1"/>
<name>A0A8S4AEY1_9TELE</name>
<dbReference type="OrthoDB" id="8960401at2759"/>
<accession>A0A8S4AEY1</accession>